<dbReference type="Proteomes" id="UP001197974">
    <property type="component" value="Chromosome"/>
</dbReference>
<feature type="transmembrane region" description="Helical" evidence="1">
    <location>
        <begin position="12"/>
        <end position="39"/>
    </location>
</feature>
<keyword evidence="3" id="KW-1185">Reference proteome</keyword>
<proteinExistence type="predicted"/>
<gene>
    <name evidence="2" type="ORF">LC087_16630</name>
</gene>
<dbReference type="EMBL" id="CP129013">
    <property type="protein sequence ID" value="WLR42319.1"/>
    <property type="molecule type" value="Genomic_DNA"/>
</dbReference>
<evidence type="ECO:0000313" key="3">
    <source>
        <dbReference type="Proteomes" id="UP001197974"/>
    </source>
</evidence>
<organism evidence="2 3">
    <name type="scientific">Bacillus carboniphilus</name>
    <dbReference type="NCBI Taxonomy" id="86663"/>
    <lineage>
        <taxon>Bacteria</taxon>
        <taxon>Bacillati</taxon>
        <taxon>Bacillota</taxon>
        <taxon>Bacilli</taxon>
        <taxon>Bacillales</taxon>
        <taxon>Bacillaceae</taxon>
        <taxon>Bacillus</taxon>
    </lineage>
</organism>
<dbReference type="RefSeq" id="WP_226543034.1">
    <property type="nucleotide sequence ID" value="NZ_CP129013.1"/>
</dbReference>
<evidence type="ECO:0000313" key="2">
    <source>
        <dbReference type="EMBL" id="WLR42319.1"/>
    </source>
</evidence>
<evidence type="ECO:0000256" key="1">
    <source>
        <dbReference type="SAM" id="Phobius"/>
    </source>
</evidence>
<feature type="transmembrane region" description="Helical" evidence="1">
    <location>
        <begin position="51"/>
        <end position="68"/>
    </location>
</feature>
<keyword evidence="1" id="KW-1133">Transmembrane helix</keyword>
<protein>
    <submittedName>
        <fullName evidence="2">Uncharacterized protein</fullName>
    </submittedName>
</protein>
<name>A0ABY9JSE3_9BACI</name>
<sequence length="83" mass="9441">MKNKSILKEMTSFQIIGVGVSYLIYISLVIIGIYMFSWIGRGINNHLLKETVQFIVFLLILYLCSKFISKVLNKITGGVLPKE</sequence>
<keyword evidence="1" id="KW-0812">Transmembrane</keyword>
<accession>A0ABY9JSE3</accession>
<keyword evidence="1" id="KW-0472">Membrane</keyword>
<reference evidence="2 3" key="1">
    <citation type="submission" date="2023-06" db="EMBL/GenBank/DDBJ databases">
        <title>Five Gram-positive bacteria isolated from mangrove sediments in Shenzhen, Guangdong, China.</title>
        <authorList>
            <person name="Yu S."/>
            <person name="Zheng W."/>
            <person name="Huang Y."/>
        </authorList>
    </citation>
    <scope>NUCLEOTIDE SEQUENCE [LARGE SCALE GENOMIC DNA]</scope>
    <source>
        <strain evidence="2 3">SaN35-3</strain>
    </source>
</reference>